<dbReference type="EMBL" id="CP019474">
    <property type="protein sequence ID" value="UQC78026.1"/>
    <property type="molecule type" value="Genomic_DNA"/>
</dbReference>
<evidence type="ECO:0000313" key="1">
    <source>
        <dbReference type="EMBL" id="UQC78026.1"/>
    </source>
</evidence>
<dbReference type="AlphaFoldDB" id="A0A9Q8SJG5"/>
<dbReference type="KEGG" id="clup:CLUP02_03500"/>
<evidence type="ECO:0000313" key="2">
    <source>
        <dbReference type="Proteomes" id="UP000830671"/>
    </source>
</evidence>
<name>A0A9Q8SJG5_9PEZI</name>
<feature type="non-terminal residue" evidence="1">
    <location>
        <position position="1"/>
    </location>
</feature>
<dbReference type="RefSeq" id="XP_049139663.1">
    <property type="nucleotide sequence ID" value="XM_049282520.1"/>
</dbReference>
<organism evidence="1 2">
    <name type="scientific">Colletotrichum lupini</name>
    <dbReference type="NCBI Taxonomy" id="145971"/>
    <lineage>
        <taxon>Eukaryota</taxon>
        <taxon>Fungi</taxon>
        <taxon>Dikarya</taxon>
        <taxon>Ascomycota</taxon>
        <taxon>Pezizomycotina</taxon>
        <taxon>Sordariomycetes</taxon>
        <taxon>Hypocreomycetidae</taxon>
        <taxon>Glomerellales</taxon>
        <taxon>Glomerellaceae</taxon>
        <taxon>Colletotrichum</taxon>
        <taxon>Colletotrichum acutatum species complex</taxon>
    </lineage>
</organism>
<proteinExistence type="predicted"/>
<protein>
    <submittedName>
        <fullName evidence="1">Uncharacterized protein</fullName>
    </submittedName>
</protein>
<dbReference type="GeneID" id="73337530"/>
<dbReference type="Proteomes" id="UP000830671">
    <property type="component" value="Chromosome 2"/>
</dbReference>
<accession>A0A9Q8SJG5</accession>
<reference evidence="1" key="1">
    <citation type="journal article" date="2021" name="Mol. Plant Microbe Interact.">
        <title>Complete Genome Sequence of the Plant-Pathogenic Fungus Colletotrichum lupini.</title>
        <authorList>
            <person name="Baroncelli R."/>
            <person name="Pensec F."/>
            <person name="Da Lio D."/>
            <person name="Boufleur T."/>
            <person name="Vicente I."/>
            <person name="Sarrocco S."/>
            <person name="Picot A."/>
            <person name="Baraldi E."/>
            <person name="Sukno S."/>
            <person name="Thon M."/>
            <person name="Le Floch G."/>
        </authorList>
    </citation>
    <scope>NUCLEOTIDE SEQUENCE</scope>
    <source>
        <strain evidence="1">IMI 504893</strain>
    </source>
</reference>
<keyword evidence="2" id="KW-1185">Reference proteome</keyword>
<gene>
    <name evidence="1" type="ORF">CLUP02_03500</name>
</gene>
<sequence length="39" mass="4791">KKGDSTYFFYYNIKIKRLSNKLDYKKLKLFEIIKKSLTN</sequence>